<sequence length="180" mass="19503">MSTILLFNASNSSRSIHQNLLNAIAPLLSTHQLCYASSLDFDLPFYSEDAENEQGYPQAAKDFVALLHKHDAVILACPEHNGAPPAIFKNLYDWGTRAAKAEDATLFNQCKLLILTTSGGERGGLTVQNYLKNITPFHGATVVGAYSIGKYYDNFVDGQLTPEAGQILQAAADDLQQALA</sequence>
<organism evidence="4">
    <name type="scientific">Pasteurella multocida</name>
    <dbReference type="NCBI Taxonomy" id="747"/>
    <lineage>
        <taxon>Bacteria</taxon>
        <taxon>Pseudomonadati</taxon>
        <taxon>Pseudomonadota</taxon>
        <taxon>Gammaproteobacteria</taxon>
        <taxon>Pasteurellales</taxon>
        <taxon>Pasteurellaceae</taxon>
        <taxon>Pasteurella</taxon>
    </lineage>
</organism>
<name>A0A126QDU8_PASMD</name>
<dbReference type="SUPFAM" id="SSF52218">
    <property type="entry name" value="Flavoproteins"/>
    <property type="match status" value="1"/>
</dbReference>
<dbReference type="InterPro" id="IPR029039">
    <property type="entry name" value="Flavoprotein-like_sf"/>
</dbReference>
<dbReference type="AlphaFoldDB" id="A0A126QDU8"/>
<dbReference type="InterPro" id="IPR050712">
    <property type="entry name" value="NAD(P)H-dep_reductase"/>
</dbReference>
<dbReference type="Gene3D" id="3.40.50.360">
    <property type="match status" value="1"/>
</dbReference>
<dbReference type="GO" id="GO:0010181">
    <property type="term" value="F:FMN binding"/>
    <property type="evidence" value="ECO:0007669"/>
    <property type="project" value="TreeGrafter"/>
</dbReference>
<feature type="domain" description="NADPH-dependent FMN reductase-like" evidence="3">
    <location>
        <begin position="3"/>
        <end position="147"/>
    </location>
</feature>
<dbReference type="PANTHER" id="PTHR30543">
    <property type="entry name" value="CHROMATE REDUCTASE"/>
    <property type="match status" value="1"/>
</dbReference>
<accession>A0A126QDU8</accession>
<evidence type="ECO:0000313" key="4">
    <source>
        <dbReference type="EMBL" id="AMK07981.1"/>
    </source>
</evidence>
<dbReference type="GO" id="GO:0016491">
    <property type="term" value="F:oxidoreductase activity"/>
    <property type="evidence" value="ECO:0007669"/>
    <property type="project" value="InterPro"/>
</dbReference>
<keyword evidence="2" id="KW-0285">Flavoprotein</keyword>
<dbReference type="Pfam" id="PF03358">
    <property type="entry name" value="FMN_red"/>
    <property type="match status" value="1"/>
</dbReference>
<reference evidence="4" key="1">
    <citation type="submission" date="2015-01" db="EMBL/GenBank/DDBJ databases">
        <title>Draft genome sequence of Pasteurella multocida isolated from alpaca pneumonia.</title>
        <authorList>
            <person name="Maturrano L."/>
            <person name="Hurtado R."/>
            <person name="Allasi N."/>
            <person name="Juscamayta E."/>
            <person name="Fernandez D."/>
            <person name="Maximiliano J."/>
            <person name="Rimac R."/>
            <person name="Rosadio R."/>
        </authorList>
    </citation>
    <scope>NUCLEOTIDE SEQUENCE</scope>
    <source>
        <strain evidence="4">UNMSM</strain>
    </source>
</reference>
<evidence type="ECO:0000256" key="1">
    <source>
        <dbReference type="ARBA" id="ARBA00001917"/>
    </source>
</evidence>
<gene>
    <name evidence="4" type="primary">PM1472</name>
</gene>
<evidence type="ECO:0000256" key="2">
    <source>
        <dbReference type="ARBA" id="ARBA00022643"/>
    </source>
</evidence>
<dbReference type="InterPro" id="IPR005025">
    <property type="entry name" value="FMN_Rdtase-like_dom"/>
</dbReference>
<dbReference type="EMBL" id="KP660142">
    <property type="protein sequence ID" value="AMK07981.1"/>
    <property type="molecule type" value="Genomic_DNA"/>
</dbReference>
<dbReference type="RefSeq" id="WP_071523485.1">
    <property type="nucleotide sequence ID" value="NZ_JACDXE010000021.1"/>
</dbReference>
<proteinExistence type="predicted"/>
<comment type="cofactor">
    <cofactor evidence="1">
        <name>FMN</name>
        <dbReference type="ChEBI" id="CHEBI:58210"/>
    </cofactor>
</comment>
<keyword evidence="2" id="KW-0288">FMN</keyword>
<evidence type="ECO:0000259" key="3">
    <source>
        <dbReference type="Pfam" id="PF03358"/>
    </source>
</evidence>
<protein>
    <submittedName>
        <fullName evidence="4">PM1472 protein</fullName>
    </submittedName>
</protein>
<dbReference type="GO" id="GO:0005829">
    <property type="term" value="C:cytosol"/>
    <property type="evidence" value="ECO:0007669"/>
    <property type="project" value="TreeGrafter"/>
</dbReference>
<dbReference type="PANTHER" id="PTHR30543:SF21">
    <property type="entry name" value="NAD(P)H-DEPENDENT FMN REDUCTASE LOT6"/>
    <property type="match status" value="1"/>
</dbReference>